<evidence type="ECO:0000313" key="1">
    <source>
        <dbReference type="EMBL" id="PZQ95191.1"/>
    </source>
</evidence>
<reference evidence="1 2" key="1">
    <citation type="submission" date="2017-08" db="EMBL/GenBank/DDBJ databases">
        <title>Infants hospitalized years apart are colonized by the same room-sourced microbial strains.</title>
        <authorList>
            <person name="Brooks B."/>
            <person name="Olm M.R."/>
            <person name="Firek B.A."/>
            <person name="Baker R."/>
            <person name="Thomas B.C."/>
            <person name="Morowitz M.J."/>
            <person name="Banfield J.F."/>
        </authorList>
    </citation>
    <scope>NUCLEOTIDE SEQUENCE [LARGE SCALE GENOMIC DNA]</scope>
    <source>
        <strain evidence="1">S2_003_000_R2_11</strain>
    </source>
</reference>
<protein>
    <submittedName>
        <fullName evidence="1">Uncharacterized protein</fullName>
    </submittedName>
</protein>
<accession>A0A2W5RX94</accession>
<sequence length="354" mass="38703">MTYTVQTASDLNDIPALIAAFALARGWTVQDTTITRPGGGRAFQIYADKTAPVVNGRNSPHRIGVRDALLPAARFVWTSAPQLGGTWNPSSPVAPTKLHLFGNDAPYDEEGSVAPWIAVVIEFGYNHYRHMYIGNMVKFGDYEGGEVISANYFRQSNFYYWETSVGYTDNLHKYLFCGGVYTSNSGNPEGANMPTLSAGGGVNIEHADNAETWRRFGSQYMSDNNFIRNLGGNVVLGGVKDSGLVGGLLRRGVSDFAGADILVPYNLFVPDGAKGSDYRLRPIGFPAGPRAIDMRNIQSEASISVGNRNWRVFGEFQRNIRTSVSKNGLDGTAGNWWDEETSYYVGVAYPETDS</sequence>
<dbReference type="Proteomes" id="UP000248975">
    <property type="component" value="Unassembled WGS sequence"/>
</dbReference>
<proteinExistence type="predicted"/>
<comment type="caution">
    <text evidence="1">The sequence shown here is derived from an EMBL/GenBank/DDBJ whole genome shotgun (WGS) entry which is preliminary data.</text>
</comment>
<evidence type="ECO:0000313" key="2">
    <source>
        <dbReference type="Proteomes" id="UP000248975"/>
    </source>
</evidence>
<name>A0A2W5RX94_CERSP</name>
<dbReference type="AlphaFoldDB" id="A0A2W5RX94"/>
<gene>
    <name evidence="1" type="ORF">DI533_20280</name>
</gene>
<organism evidence="1 2">
    <name type="scientific">Cereibacter sphaeroides</name>
    <name type="common">Rhodobacter sphaeroides</name>
    <dbReference type="NCBI Taxonomy" id="1063"/>
    <lineage>
        <taxon>Bacteria</taxon>
        <taxon>Pseudomonadati</taxon>
        <taxon>Pseudomonadota</taxon>
        <taxon>Alphaproteobacteria</taxon>
        <taxon>Rhodobacterales</taxon>
        <taxon>Paracoccaceae</taxon>
        <taxon>Cereibacter</taxon>
    </lineage>
</organism>
<dbReference type="EMBL" id="QFQS01000009">
    <property type="protein sequence ID" value="PZQ95191.1"/>
    <property type="molecule type" value="Genomic_DNA"/>
</dbReference>